<dbReference type="Proteomes" id="UP000298061">
    <property type="component" value="Unassembled WGS sequence"/>
</dbReference>
<evidence type="ECO:0000313" key="2">
    <source>
        <dbReference type="EMBL" id="TFY78181.1"/>
    </source>
</evidence>
<name>A0A4Y9ZWB1_9AGAM</name>
<sequence>MDAIFLQDITLPRLRDLTLCILSNACPGLPPLSLPSLQNLTFSLQYKRFVTVGVLSDWTVPEGDLHRIFTTVLSAYGPLLRRLHLNPVDWHRGWGDLVINNQLLLDYCPSLEHFITYAAGASKASHHPTLRWIDMWVPAERLNEPGSDIAHDPTAACVQDATNFPALQNCRFLDLCLSPIADLPVLLSPRDPLPRDGSAVRWTLPPFRISQTHERVTWADPYEYYSDSDSSYAPSSNEDEDSAEFWSSDDAGSESSESPDADPRFDVYRLAEGVVYP</sequence>
<evidence type="ECO:0000256" key="1">
    <source>
        <dbReference type="SAM" id="MobiDB-lite"/>
    </source>
</evidence>
<accession>A0A4Y9ZWB1</accession>
<reference evidence="2 3" key="1">
    <citation type="submission" date="2019-02" db="EMBL/GenBank/DDBJ databases">
        <title>Genome sequencing of the rare red list fungi Hericium alpestre (H. flagellum).</title>
        <authorList>
            <person name="Buettner E."/>
            <person name="Kellner H."/>
        </authorList>
    </citation>
    <scope>NUCLEOTIDE SEQUENCE [LARGE SCALE GENOMIC DNA]</scope>
    <source>
        <strain evidence="2 3">DSM 108284</strain>
    </source>
</reference>
<dbReference type="EMBL" id="SFCI01000733">
    <property type="protein sequence ID" value="TFY78181.1"/>
    <property type="molecule type" value="Genomic_DNA"/>
</dbReference>
<proteinExistence type="predicted"/>
<gene>
    <name evidence="2" type="ORF">EWM64_g5830</name>
</gene>
<feature type="compositionally biased region" description="Low complexity" evidence="1">
    <location>
        <begin position="227"/>
        <end position="236"/>
    </location>
</feature>
<organism evidence="2 3">
    <name type="scientific">Hericium alpestre</name>
    <dbReference type="NCBI Taxonomy" id="135208"/>
    <lineage>
        <taxon>Eukaryota</taxon>
        <taxon>Fungi</taxon>
        <taxon>Dikarya</taxon>
        <taxon>Basidiomycota</taxon>
        <taxon>Agaricomycotina</taxon>
        <taxon>Agaricomycetes</taxon>
        <taxon>Russulales</taxon>
        <taxon>Hericiaceae</taxon>
        <taxon>Hericium</taxon>
    </lineage>
</organism>
<keyword evidence="3" id="KW-1185">Reference proteome</keyword>
<dbReference type="AlphaFoldDB" id="A0A4Y9ZWB1"/>
<protein>
    <recommendedName>
        <fullName evidence="4">F-box domain-containing protein</fullName>
    </recommendedName>
</protein>
<evidence type="ECO:0000313" key="3">
    <source>
        <dbReference type="Proteomes" id="UP000298061"/>
    </source>
</evidence>
<feature type="compositionally biased region" description="Low complexity" evidence="1">
    <location>
        <begin position="248"/>
        <end position="258"/>
    </location>
</feature>
<dbReference type="OrthoDB" id="3258555at2759"/>
<feature type="region of interest" description="Disordered" evidence="1">
    <location>
        <begin position="227"/>
        <end position="265"/>
    </location>
</feature>
<evidence type="ECO:0008006" key="4">
    <source>
        <dbReference type="Google" id="ProtNLM"/>
    </source>
</evidence>
<comment type="caution">
    <text evidence="2">The sequence shown here is derived from an EMBL/GenBank/DDBJ whole genome shotgun (WGS) entry which is preliminary data.</text>
</comment>